<name>A0ABR4NCQ7_9FUNG</name>
<gene>
    <name evidence="6" type="ORF">HK105_202962</name>
</gene>
<dbReference type="Pfam" id="PF01778">
    <property type="entry name" value="Ribosomal_L28e"/>
    <property type="match status" value="1"/>
</dbReference>
<sequence length="136" mass="14619">MSSDLTWLLTRNSNSFLVKRNGVVLSREPGNLRNLHSFKYSGFAPTKTVDVSAGAKGVVVTLSKTKNASKVSASKTVVPLTGSTRASAKSVKALLSNYRPDLTAAALARVSRINESQKPPKPVRAKAARRNRAKKL</sequence>
<keyword evidence="7" id="KW-1185">Reference proteome</keyword>
<proteinExistence type="inferred from homology"/>
<dbReference type="InterPro" id="IPR002672">
    <property type="entry name" value="Ribosomal_eL28"/>
</dbReference>
<evidence type="ECO:0000313" key="7">
    <source>
        <dbReference type="Proteomes" id="UP001527925"/>
    </source>
</evidence>
<comment type="similarity">
    <text evidence="1">Belongs to the eukaryotic ribosomal protein eL28 family.</text>
</comment>
<accession>A0ABR4NCQ7</accession>
<dbReference type="PANTHER" id="PTHR10544">
    <property type="entry name" value="60S RIBOSOMAL PROTEIN L28"/>
    <property type="match status" value="1"/>
</dbReference>
<evidence type="ECO:0000313" key="6">
    <source>
        <dbReference type="EMBL" id="KAL2917298.1"/>
    </source>
</evidence>
<feature type="region of interest" description="Disordered" evidence="4">
    <location>
        <begin position="113"/>
        <end position="136"/>
    </location>
</feature>
<reference evidence="6 7" key="1">
    <citation type="submission" date="2023-09" db="EMBL/GenBank/DDBJ databases">
        <title>Pangenome analysis of Batrachochytrium dendrobatidis and related Chytrids.</title>
        <authorList>
            <person name="Yacoub M.N."/>
            <person name="Stajich J.E."/>
            <person name="James T.Y."/>
        </authorList>
    </citation>
    <scope>NUCLEOTIDE SEQUENCE [LARGE SCALE GENOMIC DNA]</scope>
    <source>
        <strain evidence="6 7">JEL0888</strain>
    </source>
</reference>
<dbReference type="Proteomes" id="UP001527925">
    <property type="component" value="Unassembled WGS sequence"/>
</dbReference>
<evidence type="ECO:0000259" key="5">
    <source>
        <dbReference type="Pfam" id="PF01778"/>
    </source>
</evidence>
<feature type="compositionally biased region" description="Basic residues" evidence="4">
    <location>
        <begin position="121"/>
        <end position="136"/>
    </location>
</feature>
<keyword evidence="3" id="KW-0687">Ribonucleoprotein</keyword>
<evidence type="ECO:0000256" key="4">
    <source>
        <dbReference type="SAM" id="MobiDB-lite"/>
    </source>
</evidence>
<dbReference type="EMBL" id="JADGIZ020000011">
    <property type="protein sequence ID" value="KAL2917298.1"/>
    <property type="molecule type" value="Genomic_DNA"/>
</dbReference>
<keyword evidence="2" id="KW-0689">Ribosomal protein</keyword>
<protein>
    <recommendedName>
        <fullName evidence="5">Ribosomal eL28/Mak16 domain-containing protein</fullName>
    </recommendedName>
</protein>
<dbReference type="Gene3D" id="3.30.390.110">
    <property type="match status" value="1"/>
</dbReference>
<feature type="domain" description="Ribosomal eL28/Mak16" evidence="5">
    <location>
        <begin position="5"/>
        <end position="116"/>
    </location>
</feature>
<evidence type="ECO:0000256" key="1">
    <source>
        <dbReference type="ARBA" id="ARBA00007926"/>
    </source>
</evidence>
<evidence type="ECO:0000256" key="2">
    <source>
        <dbReference type="ARBA" id="ARBA00022980"/>
    </source>
</evidence>
<comment type="caution">
    <text evidence="6">The sequence shown here is derived from an EMBL/GenBank/DDBJ whole genome shotgun (WGS) entry which is preliminary data.</text>
</comment>
<evidence type="ECO:0000256" key="3">
    <source>
        <dbReference type="ARBA" id="ARBA00023274"/>
    </source>
</evidence>
<organism evidence="6 7">
    <name type="scientific">Polyrhizophydium stewartii</name>
    <dbReference type="NCBI Taxonomy" id="2732419"/>
    <lineage>
        <taxon>Eukaryota</taxon>
        <taxon>Fungi</taxon>
        <taxon>Fungi incertae sedis</taxon>
        <taxon>Chytridiomycota</taxon>
        <taxon>Chytridiomycota incertae sedis</taxon>
        <taxon>Chytridiomycetes</taxon>
        <taxon>Rhizophydiales</taxon>
        <taxon>Rhizophydiales incertae sedis</taxon>
        <taxon>Polyrhizophydium</taxon>
    </lineage>
</organism>
<dbReference type="InterPro" id="IPR029004">
    <property type="entry name" value="Ribosomal_eL28/Mak16"/>
</dbReference>